<evidence type="ECO:0000256" key="13">
    <source>
        <dbReference type="SAM" id="MobiDB-lite"/>
    </source>
</evidence>
<dbReference type="Gene3D" id="3.30.450.20">
    <property type="entry name" value="PAS domain"/>
    <property type="match status" value="1"/>
</dbReference>
<accession>A0ABU9BPP8</accession>
<keyword evidence="8" id="KW-0418">Kinase</keyword>
<evidence type="ECO:0000256" key="4">
    <source>
        <dbReference type="ARBA" id="ARBA00022553"/>
    </source>
</evidence>
<dbReference type="InterPro" id="IPR036890">
    <property type="entry name" value="HATPase_C_sf"/>
</dbReference>
<feature type="region of interest" description="Disordered" evidence="13">
    <location>
        <begin position="33"/>
        <end position="57"/>
    </location>
</feature>
<dbReference type="CDD" id="cd00082">
    <property type="entry name" value="HisKA"/>
    <property type="match status" value="1"/>
</dbReference>
<dbReference type="PANTHER" id="PTHR42878">
    <property type="entry name" value="TWO-COMPONENT HISTIDINE KINASE"/>
    <property type="match status" value="1"/>
</dbReference>
<dbReference type="SMART" id="SM00388">
    <property type="entry name" value="HisKA"/>
    <property type="match status" value="1"/>
</dbReference>
<dbReference type="InterPro" id="IPR036097">
    <property type="entry name" value="HisK_dim/P_sf"/>
</dbReference>
<evidence type="ECO:0000256" key="3">
    <source>
        <dbReference type="ARBA" id="ARBA00012438"/>
    </source>
</evidence>
<feature type="region of interest" description="Disordered" evidence="13">
    <location>
        <begin position="1"/>
        <end position="21"/>
    </location>
</feature>
<dbReference type="SUPFAM" id="SSF47384">
    <property type="entry name" value="Homodimeric domain of signal transducing histidine kinase"/>
    <property type="match status" value="1"/>
</dbReference>
<evidence type="ECO:0000313" key="17">
    <source>
        <dbReference type="Proteomes" id="UP001371218"/>
    </source>
</evidence>
<keyword evidence="12 14" id="KW-0472">Membrane</keyword>
<sequence>MAQKERARRRPPDATTTGASESWLEVLGFGESSALEDSSTIDPRLAEQSDGRTDDSSFLSRQARRLIHADDSAHQRVYRTYLTARASLGLALALAQLAIDLFSGGGPSLLLGLCGAYALQSMVLRLWTAGDTRSLGIGRRRIRWWMTVGVDLLAFSAMHWVAPTATLNHAALLVLPVLMAGVLSARVPALATAAAASLLLMAAAWHRAMDGGNLTVLLSQAGLAGMGLFVIVLVAGQMAARLAREERTARGSLELARQQAELNRLVIDEMSDGVLVVDRRGRVRAANPAARALLSERGACPPAPFSLASQPGWGRLQEAVAGAYQTNQWPAAGMDLTVAYADESPRSLRVRARFTRGARLGHGAAPTGGQRSDEMLVLFMEELRTVLARQREERLVAMGRISAGIAHEIRNPLAAVSQANALLQEDVLRPDQQRLVRIVADNVERLRRIVDDVMEAAPGGHSPSRTIDVTAEVAAICAEWARTENLALGSDSRLRVLLPKEPLGAIFDPDHLRRVLVNLLENGLRHSSDRPGSVLVILEPLDGPFVRLAVASDGEPIRPEVEPHLFEPFHSTRSRGTGLGLYICRELCGRHGASIDYLRRPDERHSNLFQVVMQRDAVTAEGRLHL</sequence>
<dbReference type="PANTHER" id="PTHR42878:SF7">
    <property type="entry name" value="SENSOR HISTIDINE KINASE GLRK"/>
    <property type="match status" value="1"/>
</dbReference>
<evidence type="ECO:0000256" key="1">
    <source>
        <dbReference type="ARBA" id="ARBA00000085"/>
    </source>
</evidence>
<feature type="transmembrane region" description="Helical" evidence="14">
    <location>
        <begin position="82"/>
        <end position="103"/>
    </location>
</feature>
<dbReference type="Pfam" id="PF00512">
    <property type="entry name" value="HisKA"/>
    <property type="match status" value="1"/>
</dbReference>
<keyword evidence="7" id="KW-0547">Nucleotide-binding</keyword>
<evidence type="ECO:0000256" key="9">
    <source>
        <dbReference type="ARBA" id="ARBA00022840"/>
    </source>
</evidence>
<dbReference type="Gene3D" id="1.10.287.130">
    <property type="match status" value="1"/>
</dbReference>
<feature type="transmembrane region" description="Helical" evidence="14">
    <location>
        <begin position="142"/>
        <end position="161"/>
    </location>
</feature>
<keyword evidence="10 14" id="KW-1133">Transmembrane helix</keyword>
<dbReference type="SUPFAM" id="SSF55785">
    <property type="entry name" value="PYP-like sensor domain (PAS domain)"/>
    <property type="match status" value="1"/>
</dbReference>
<evidence type="ECO:0000256" key="11">
    <source>
        <dbReference type="ARBA" id="ARBA00023012"/>
    </source>
</evidence>
<dbReference type="InterPro" id="IPR000014">
    <property type="entry name" value="PAS"/>
</dbReference>
<dbReference type="SMART" id="SM00387">
    <property type="entry name" value="HATPase_c"/>
    <property type="match status" value="1"/>
</dbReference>
<feature type="compositionally biased region" description="Basic and acidic residues" evidence="13">
    <location>
        <begin position="44"/>
        <end position="55"/>
    </location>
</feature>
<keyword evidence="11" id="KW-0902">Two-component regulatory system</keyword>
<evidence type="ECO:0000256" key="5">
    <source>
        <dbReference type="ARBA" id="ARBA00022679"/>
    </source>
</evidence>
<feature type="domain" description="Histidine kinase" evidence="15">
    <location>
        <begin position="404"/>
        <end position="617"/>
    </location>
</feature>
<proteinExistence type="predicted"/>
<dbReference type="RefSeq" id="WP_341426344.1">
    <property type="nucleotide sequence ID" value="NZ_JBBUTG010000007.1"/>
</dbReference>
<dbReference type="Gene3D" id="3.30.565.10">
    <property type="entry name" value="Histidine kinase-like ATPase, C-terminal domain"/>
    <property type="match status" value="1"/>
</dbReference>
<evidence type="ECO:0000259" key="15">
    <source>
        <dbReference type="PROSITE" id="PS50109"/>
    </source>
</evidence>
<dbReference type="Pfam" id="PF02518">
    <property type="entry name" value="HATPase_c"/>
    <property type="match status" value="1"/>
</dbReference>
<dbReference type="InterPro" id="IPR005467">
    <property type="entry name" value="His_kinase_dom"/>
</dbReference>
<dbReference type="InterPro" id="IPR004358">
    <property type="entry name" value="Sig_transdc_His_kin-like_C"/>
</dbReference>
<dbReference type="InterPro" id="IPR050351">
    <property type="entry name" value="BphY/WalK/GraS-like"/>
</dbReference>
<evidence type="ECO:0000256" key="7">
    <source>
        <dbReference type="ARBA" id="ARBA00022741"/>
    </source>
</evidence>
<evidence type="ECO:0000256" key="10">
    <source>
        <dbReference type="ARBA" id="ARBA00022989"/>
    </source>
</evidence>
<feature type="transmembrane region" description="Helical" evidence="14">
    <location>
        <begin position="214"/>
        <end position="235"/>
    </location>
</feature>
<keyword evidence="4" id="KW-0597">Phosphoprotein</keyword>
<dbReference type="PROSITE" id="PS50109">
    <property type="entry name" value="HIS_KIN"/>
    <property type="match status" value="1"/>
</dbReference>
<reference evidence="16 17" key="1">
    <citation type="submission" date="2024-04" db="EMBL/GenBank/DDBJ databases">
        <title>Novel species of the genus Ideonella isolated from streams.</title>
        <authorList>
            <person name="Lu H."/>
        </authorList>
    </citation>
    <scope>NUCLEOTIDE SEQUENCE [LARGE SCALE GENOMIC DNA]</scope>
    <source>
        <strain evidence="16 17">DXS29W</strain>
    </source>
</reference>
<evidence type="ECO:0000256" key="8">
    <source>
        <dbReference type="ARBA" id="ARBA00022777"/>
    </source>
</evidence>
<dbReference type="EC" id="2.7.13.3" evidence="3"/>
<dbReference type="GO" id="GO:0005524">
    <property type="term" value="F:ATP binding"/>
    <property type="evidence" value="ECO:0007669"/>
    <property type="project" value="UniProtKB-KW"/>
</dbReference>
<dbReference type="InterPro" id="IPR003594">
    <property type="entry name" value="HATPase_dom"/>
</dbReference>
<evidence type="ECO:0000256" key="6">
    <source>
        <dbReference type="ARBA" id="ARBA00022692"/>
    </source>
</evidence>
<name>A0ABU9BPP8_9BURK</name>
<dbReference type="PRINTS" id="PR00344">
    <property type="entry name" value="BCTRLSENSOR"/>
</dbReference>
<organism evidence="16 17">
    <name type="scientific">Ideonella lacteola</name>
    <dbReference type="NCBI Taxonomy" id="2984193"/>
    <lineage>
        <taxon>Bacteria</taxon>
        <taxon>Pseudomonadati</taxon>
        <taxon>Pseudomonadota</taxon>
        <taxon>Betaproteobacteria</taxon>
        <taxon>Burkholderiales</taxon>
        <taxon>Sphaerotilaceae</taxon>
        <taxon>Ideonella</taxon>
    </lineage>
</organism>
<evidence type="ECO:0000256" key="12">
    <source>
        <dbReference type="ARBA" id="ARBA00023136"/>
    </source>
</evidence>
<keyword evidence="6 14" id="KW-0812">Transmembrane</keyword>
<feature type="transmembrane region" description="Helical" evidence="14">
    <location>
        <begin position="109"/>
        <end position="130"/>
    </location>
</feature>
<comment type="caution">
    <text evidence="16">The sequence shown here is derived from an EMBL/GenBank/DDBJ whole genome shotgun (WGS) entry which is preliminary data.</text>
</comment>
<gene>
    <name evidence="16" type="ORF">AACH06_14040</name>
</gene>
<dbReference type="InterPro" id="IPR003661">
    <property type="entry name" value="HisK_dim/P_dom"/>
</dbReference>
<dbReference type="SUPFAM" id="SSF55874">
    <property type="entry name" value="ATPase domain of HSP90 chaperone/DNA topoisomerase II/histidine kinase"/>
    <property type="match status" value="1"/>
</dbReference>
<dbReference type="InterPro" id="IPR035965">
    <property type="entry name" value="PAS-like_dom_sf"/>
</dbReference>
<dbReference type="Pfam" id="PF13188">
    <property type="entry name" value="PAS_8"/>
    <property type="match status" value="1"/>
</dbReference>
<evidence type="ECO:0000313" key="16">
    <source>
        <dbReference type="EMBL" id="MEK8031945.1"/>
    </source>
</evidence>
<keyword evidence="17" id="KW-1185">Reference proteome</keyword>
<dbReference type="Proteomes" id="UP001371218">
    <property type="component" value="Unassembled WGS sequence"/>
</dbReference>
<dbReference type="EMBL" id="JBBUTG010000007">
    <property type="protein sequence ID" value="MEK8031945.1"/>
    <property type="molecule type" value="Genomic_DNA"/>
</dbReference>
<keyword evidence="5" id="KW-0808">Transferase</keyword>
<protein>
    <recommendedName>
        <fullName evidence="3">histidine kinase</fullName>
        <ecNumber evidence="3">2.7.13.3</ecNumber>
    </recommendedName>
</protein>
<comment type="subcellular location">
    <subcellularLocation>
        <location evidence="2">Membrane</location>
        <topology evidence="2">Multi-pass membrane protein</topology>
    </subcellularLocation>
</comment>
<evidence type="ECO:0000256" key="14">
    <source>
        <dbReference type="SAM" id="Phobius"/>
    </source>
</evidence>
<keyword evidence="9 16" id="KW-0067">ATP-binding</keyword>
<evidence type="ECO:0000256" key="2">
    <source>
        <dbReference type="ARBA" id="ARBA00004141"/>
    </source>
</evidence>
<comment type="catalytic activity">
    <reaction evidence="1">
        <text>ATP + protein L-histidine = ADP + protein N-phospho-L-histidine.</text>
        <dbReference type="EC" id="2.7.13.3"/>
    </reaction>
</comment>